<dbReference type="PROSITE" id="PS00414">
    <property type="entry name" value="PROFILIN"/>
    <property type="match status" value="1"/>
</dbReference>
<dbReference type="GO" id="GO:0005856">
    <property type="term" value="C:cytoskeleton"/>
    <property type="evidence" value="ECO:0007669"/>
    <property type="project" value="UniProtKB-SubCell"/>
</dbReference>
<reference evidence="7 8" key="1">
    <citation type="submission" date="2015-07" db="EMBL/GenBank/DDBJ databases">
        <title>The genome of the fungus Escovopsis weberi, a specialized disease agent of ant agriculture.</title>
        <authorList>
            <person name="de Man T.J."/>
            <person name="Stajich J.E."/>
            <person name="Kubicek C.P."/>
            <person name="Chenthamara K."/>
            <person name="Atanasova L."/>
            <person name="Druzhinina I.S."/>
            <person name="Birnbaum S."/>
            <person name="Barribeau S.M."/>
            <person name="Teiling C."/>
            <person name="Suen G."/>
            <person name="Currie C."/>
            <person name="Gerardo N.M."/>
        </authorList>
    </citation>
    <scope>NUCLEOTIDE SEQUENCE [LARGE SCALE GENOMIC DNA]</scope>
</reference>
<keyword evidence="4 6" id="KW-0009">Actin-binding</keyword>
<gene>
    <name evidence="7" type="ORF">ESCO_002833</name>
</gene>
<dbReference type="InterPro" id="IPR048278">
    <property type="entry name" value="PFN"/>
</dbReference>
<evidence type="ECO:0000256" key="5">
    <source>
        <dbReference type="ARBA" id="ARBA00023212"/>
    </source>
</evidence>
<dbReference type="STRING" id="150374.A0A0M8N0T9"/>
<dbReference type="GO" id="GO:0005938">
    <property type="term" value="C:cell cortex"/>
    <property type="evidence" value="ECO:0007669"/>
    <property type="project" value="TreeGrafter"/>
</dbReference>
<evidence type="ECO:0000256" key="2">
    <source>
        <dbReference type="ARBA" id="ARBA00010058"/>
    </source>
</evidence>
<dbReference type="PRINTS" id="PR01640">
    <property type="entry name" value="PROFILINPLNT"/>
</dbReference>
<name>A0A0M8N0T9_ESCWE</name>
<proteinExistence type="inferred from homology"/>
<dbReference type="Pfam" id="PF00235">
    <property type="entry name" value="Profilin"/>
    <property type="match status" value="1"/>
</dbReference>
<accession>A0A0M8N0T9</accession>
<evidence type="ECO:0000256" key="3">
    <source>
        <dbReference type="ARBA" id="ARBA00022490"/>
    </source>
</evidence>
<dbReference type="EMBL" id="LGSR01000022">
    <property type="protein sequence ID" value="KOS17620.1"/>
    <property type="molecule type" value="Genomic_DNA"/>
</dbReference>
<keyword evidence="3" id="KW-0963">Cytoplasm</keyword>
<dbReference type="InterPro" id="IPR005455">
    <property type="entry name" value="PFN_euk"/>
</dbReference>
<dbReference type="AlphaFoldDB" id="A0A0M8N0T9"/>
<dbReference type="InterPro" id="IPR027310">
    <property type="entry name" value="Profilin_CS"/>
</dbReference>
<dbReference type="SUPFAM" id="SSF55770">
    <property type="entry name" value="Profilin (actin-binding protein)"/>
    <property type="match status" value="1"/>
</dbReference>
<comment type="similarity">
    <text evidence="2 6">Belongs to the profilin family.</text>
</comment>
<dbReference type="Gene3D" id="3.30.450.30">
    <property type="entry name" value="Dynein light chain 2a, cytoplasmic"/>
    <property type="match status" value="1"/>
</dbReference>
<evidence type="ECO:0000313" key="7">
    <source>
        <dbReference type="EMBL" id="KOS17620.1"/>
    </source>
</evidence>
<dbReference type="InterPro" id="IPR036140">
    <property type="entry name" value="PFN_sf"/>
</dbReference>
<dbReference type="PANTHER" id="PTHR11604:SF0">
    <property type="entry name" value="PROFILIN"/>
    <property type="match status" value="1"/>
</dbReference>
<evidence type="ECO:0000256" key="4">
    <source>
        <dbReference type="ARBA" id="ARBA00023203"/>
    </source>
</evidence>
<dbReference type="CDD" id="cd00148">
    <property type="entry name" value="PROF"/>
    <property type="match status" value="1"/>
</dbReference>
<keyword evidence="5" id="KW-0206">Cytoskeleton</keyword>
<sequence>MSWQQYVDSSLVASGHVDKAALVSGAGDSIWAQSTGFQPLLPELKIIADILNNNQAAKDKAFADGLNVAGVRYVMARADDRSIYARQKKDGICITKSKQAIIIAHHNEQQVAGNASSTVESLADYLIKMNY</sequence>
<comment type="caution">
    <text evidence="7">The sequence shown here is derived from an EMBL/GenBank/DDBJ whole genome shotgun (WGS) entry which is preliminary data.</text>
</comment>
<organism evidence="7 8">
    <name type="scientific">Escovopsis weberi</name>
    <dbReference type="NCBI Taxonomy" id="150374"/>
    <lineage>
        <taxon>Eukaryota</taxon>
        <taxon>Fungi</taxon>
        <taxon>Dikarya</taxon>
        <taxon>Ascomycota</taxon>
        <taxon>Pezizomycotina</taxon>
        <taxon>Sordariomycetes</taxon>
        <taxon>Hypocreomycetidae</taxon>
        <taxon>Hypocreales</taxon>
        <taxon>Hypocreaceae</taxon>
        <taxon>Escovopsis</taxon>
    </lineage>
</organism>
<evidence type="ECO:0000313" key="8">
    <source>
        <dbReference type="Proteomes" id="UP000053831"/>
    </source>
</evidence>
<evidence type="ECO:0000256" key="6">
    <source>
        <dbReference type="RuleBase" id="RU003909"/>
    </source>
</evidence>
<dbReference type="PANTHER" id="PTHR11604">
    <property type="entry name" value="PROFILIN"/>
    <property type="match status" value="1"/>
</dbReference>
<evidence type="ECO:0000256" key="1">
    <source>
        <dbReference type="ARBA" id="ARBA00004245"/>
    </source>
</evidence>
<dbReference type="GO" id="GO:0003785">
    <property type="term" value="F:actin monomer binding"/>
    <property type="evidence" value="ECO:0007669"/>
    <property type="project" value="TreeGrafter"/>
</dbReference>
<keyword evidence="8" id="KW-1185">Reference proteome</keyword>
<dbReference type="OrthoDB" id="421374at2759"/>
<protein>
    <recommendedName>
        <fullName evidence="6">Profilin</fullName>
    </recommendedName>
</protein>
<dbReference type="Proteomes" id="UP000053831">
    <property type="component" value="Unassembled WGS sequence"/>
</dbReference>
<dbReference type="SMART" id="SM00392">
    <property type="entry name" value="PROF"/>
    <property type="match status" value="1"/>
</dbReference>
<comment type="subcellular location">
    <subcellularLocation>
        <location evidence="1">Cytoplasm</location>
        <location evidence="1">Cytoskeleton</location>
    </subcellularLocation>
</comment>